<feature type="signal peptide" evidence="3">
    <location>
        <begin position="1"/>
        <end position="21"/>
    </location>
</feature>
<comment type="similarity">
    <text evidence="1">Belongs to the bacterial solute-binding protein 1 family.</text>
</comment>
<dbReference type="RefSeq" id="WP_152918064.1">
    <property type="nucleotide sequence ID" value="NZ_BBZA01000076.1"/>
</dbReference>
<evidence type="ECO:0000256" key="2">
    <source>
        <dbReference type="ARBA" id="ARBA00022448"/>
    </source>
</evidence>
<keyword evidence="4" id="KW-0762">Sugar transport</keyword>
<keyword evidence="5" id="KW-1185">Reference proteome</keyword>
<comment type="caution">
    <text evidence="4">The sequence shown here is derived from an EMBL/GenBank/DDBJ whole genome shotgun (WGS) entry which is preliminary data.</text>
</comment>
<dbReference type="InParanoid" id="A0A0M8K8Y0"/>
<feature type="chain" id="PRO_5005817809" evidence="3">
    <location>
        <begin position="22"/>
        <end position="450"/>
    </location>
</feature>
<keyword evidence="3" id="KW-0732">Signal</keyword>
<protein>
    <submittedName>
        <fullName evidence="4">Multiple sugar transport system substrate-binding protein</fullName>
    </submittedName>
</protein>
<dbReference type="SUPFAM" id="SSF53850">
    <property type="entry name" value="Periplasmic binding protein-like II"/>
    <property type="match status" value="1"/>
</dbReference>
<dbReference type="Proteomes" id="UP000037784">
    <property type="component" value="Unassembled WGS sequence"/>
</dbReference>
<evidence type="ECO:0000313" key="5">
    <source>
        <dbReference type="Proteomes" id="UP000037784"/>
    </source>
</evidence>
<dbReference type="FunCoup" id="A0A0M8K8Y0">
    <property type="interactions" value="64"/>
</dbReference>
<gene>
    <name evidence="4" type="ORF">ARMA_1129</name>
</gene>
<dbReference type="OrthoDB" id="94797at2"/>
<reference evidence="4 5" key="1">
    <citation type="journal article" date="2015" name="Genome Announc.">
        <title>Draft Genome Sequence of a Heterotrophic Facultative Anaerobic Thermophilic Bacterium, Ardenticatena maritima Strain 110ST.</title>
        <authorList>
            <person name="Kawaichi S."/>
            <person name="Yoshida T."/>
            <person name="Sako Y."/>
            <person name="Nakamura R."/>
        </authorList>
    </citation>
    <scope>NUCLEOTIDE SEQUENCE [LARGE SCALE GENOMIC DNA]</scope>
    <source>
        <strain evidence="4 5">110S</strain>
    </source>
</reference>
<dbReference type="InterPro" id="IPR050490">
    <property type="entry name" value="Bact_solute-bd_prot1"/>
</dbReference>
<dbReference type="PROSITE" id="PS51257">
    <property type="entry name" value="PROKAR_LIPOPROTEIN"/>
    <property type="match status" value="1"/>
</dbReference>
<evidence type="ECO:0000313" key="4">
    <source>
        <dbReference type="EMBL" id="GAP62706.1"/>
    </source>
</evidence>
<dbReference type="Gene3D" id="3.40.190.10">
    <property type="entry name" value="Periplasmic binding protein-like II"/>
    <property type="match status" value="2"/>
</dbReference>
<accession>A0A0M8K8Y0</accession>
<evidence type="ECO:0000256" key="3">
    <source>
        <dbReference type="SAM" id="SignalP"/>
    </source>
</evidence>
<organism evidence="4 5">
    <name type="scientific">Ardenticatena maritima</name>
    <dbReference type="NCBI Taxonomy" id="872965"/>
    <lineage>
        <taxon>Bacteria</taxon>
        <taxon>Bacillati</taxon>
        <taxon>Chloroflexota</taxon>
        <taxon>Ardenticatenia</taxon>
        <taxon>Ardenticatenales</taxon>
        <taxon>Ardenticatenaceae</taxon>
        <taxon>Ardenticatena</taxon>
    </lineage>
</organism>
<dbReference type="STRING" id="872965.SE16_12405"/>
<dbReference type="Pfam" id="PF01547">
    <property type="entry name" value="SBP_bac_1"/>
    <property type="match status" value="1"/>
</dbReference>
<dbReference type="PANTHER" id="PTHR43649:SF29">
    <property type="entry name" value="OSMOPROTECTIVE COMPOUNDS-BINDING PROTEIN GGTB"/>
    <property type="match status" value="1"/>
</dbReference>
<evidence type="ECO:0000256" key="1">
    <source>
        <dbReference type="ARBA" id="ARBA00008520"/>
    </source>
</evidence>
<dbReference type="InterPro" id="IPR006059">
    <property type="entry name" value="SBP"/>
</dbReference>
<proteinExistence type="inferred from homology"/>
<dbReference type="PANTHER" id="PTHR43649">
    <property type="entry name" value="ARABINOSE-BINDING PROTEIN-RELATED"/>
    <property type="match status" value="1"/>
</dbReference>
<reference evidence="5" key="2">
    <citation type="submission" date="2015-08" db="EMBL/GenBank/DDBJ databases">
        <title>Draft Genome Sequence of a Heterotrophic Facultative Anaerobic Bacterium Ardenticatena maritima Strain 110S.</title>
        <authorList>
            <person name="Kawaichi S."/>
            <person name="Yoshida T."/>
            <person name="Sako Y."/>
            <person name="Nakamura R."/>
        </authorList>
    </citation>
    <scope>NUCLEOTIDE SEQUENCE [LARGE SCALE GENOMIC DNA]</scope>
    <source>
        <strain evidence="5">110S</strain>
    </source>
</reference>
<name>A0A0M8K8Y0_9CHLR</name>
<dbReference type="AlphaFoldDB" id="A0A0M8K8Y0"/>
<sequence length="450" mass="51556">MFRSSRRLLFALLSILLIALAACGGGESTGQQEEAQPAEPTVIEKEVTKVVEKEVVKPTRILVYNSYMGDPTPRKADEELVQMFKEKHPDVEVIHSIVAHEDFKQAIRAYLTSSSPPDVLTWFAGNRLRFFVNNGQVMDISDVWQEQGWLESYPKGFVALSSVGDRQYFVPTSWYWWAIYYRPSIFEQYGITPPQTWDELLAACDTLSANGITPITIGTKYRWTAAAWFDYINMRVNGPEFHINLMEGKERYDDPRVRQVFDYWKQLFDHNCFIEDASAYSWQEALTFMIQGDAAMYLMGDFIRDSFPDELENDLDFFRFPIIDPNVPIGEDAPTDGYFIPANAPHPDTAKEFIAFVGSAEVQEYFARTLGRLATNGDVDISVYTPVQQKGIKMIQEADYVAQFYDRDTTPPMADKGMNGFMEFWANPDRIDDILADLEKARQEIFAESQ</sequence>
<dbReference type="EMBL" id="BBZA01000076">
    <property type="protein sequence ID" value="GAP62706.1"/>
    <property type="molecule type" value="Genomic_DNA"/>
</dbReference>
<keyword evidence="2" id="KW-0813">Transport</keyword>